<feature type="compositionally biased region" description="Low complexity" evidence="4">
    <location>
        <begin position="145"/>
        <end position="158"/>
    </location>
</feature>
<keyword evidence="2" id="KW-0564">Palmitate</keyword>
<dbReference type="PROSITE" id="PS51257">
    <property type="entry name" value="PROKAR_LIPOPROTEIN"/>
    <property type="match status" value="1"/>
</dbReference>
<dbReference type="NCBIfam" id="TIGR01845">
    <property type="entry name" value="outer_NodT"/>
    <property type="match status" value="1"/>
</dbReference>
<evidence type="ECO:0000256" key="3">
    <source>
        <dbReference type="SAM" id="Coils"/>
    </source>
</evidence>
<dbReference type="InterPro" id="IPR010131">
    <property type="entry name" value="MdtP/NodT-like"/>
</dbReference>
<evidence type="ECO:0000313" key="6">
    <source>
        <dbReference type="Proteomes" id="UP001521209"/>
    </source>
</evidence>
<evidence type="ECO:0000256" key="1">
    <source>
        <dbReference type="ARBA" id="ARBA00007613"/>
    </source>
</evidence>
<dbReference type="EMBL" id="JAKGBZ010000011">
    <property type="protein sequence ID" value="MCF3946590.1"/>
    <property type="molecule type" value="Genomic_DNA"/>
</dbReference>
<feature type="region of interest" description="Disordered" evidence="4">
    <location>
        <begin position="139"/>
        <end position="164"/>
    </location>
</feature>
<organism evidence="5 6">
    <name type="scientific">Acidiphilium iwatense</name>
    <dbReference type="NCBI Taxonomy" id="768198"/>
    <lineage>
        <taxon>Bacteria</taxon>
        <taxon>Pseudomonadati</taxon>
        <taxon>Pseudomonadota</taxon>
        <taxon>Alphaproteobacteria</taxon>
        <taxon>Acetobacterales</taxon>
        <taxon>Acidocellaceae</taxon>
        <taxon>Acidiphilium</taxon>
    </lineage>
</organism>
<proteinExistence type="inferred from homology"/>
<accession>A0ABS9DV36</accession>
<dbReference type="Gene3D" id="1.20.1600.10">
    <property type="entry name" value="Outer membrane efflux proteins (OEP)"/>
    <property type="match status" value="1"/>
</dbReference>
<evidence type="ECO:0000313" key="5">
    <source>
        <dbReference type="EMBL" id="MCF3946590.1"/>
    </source>
</evidence>
<comment type="caution">
    <text evidence="5">The sequence shown here is derived from an EMBL/GenBank/DDBJ whole genome shotgun (WGS) entry which is preliminary data.</text>
</comment>
<evidence type="ECO:0000256" key="2">
    <source>
        <dbReference type="RuleBase" id="RU362097"/>
    </source>
</evidence>
<keyword evidence="2" id="KW-0449">Lipoprotein</keyword>
<dbReference type="RefSeq" id="WP_235703823.1">
    <property type="nucleotide sequence ID" value="NZ_JAKGBZ010000011.1"/>
</dbReference>
<feature type="coiled-coil region" evidence="3">
    <location>
        <begin position="435"/>
        <end position="462"/>
    </location>
</feature>
<keyword evidence="3" id="KW-0175">Coiled coil</keyword>
<dbReference type="Gene3D" id="2.20.200.10">
    <property type="entry name" value="Outer membrane efflux proteins (OEP)"/>
    <property type="match status" value="1"/>
</dbReference>
<evidence type="ECO:0000256" key="4">
    <source>
        <dbReference type="SAM" id="MobiDB-lite"/>
    </source>
</evidence>
<sequence length="529" mass="56208">MRFDRFRPDRRHRLRQATALGASLTLALGLGGCELGPNFHNPHPRTAASFLANRPALTAPDTVSQGKVDLAWWNSFGDPSLTSLEHDAIAQNLDVRIATQRLAEAQAQAEIEGAALYPNLDFAGSFTREGPSKKGVFTALGGSGSNTSTSTNAGQTANGAGGTSGGGGIPGSAIRPFNLFQYGFSSVFDFDLWGKNRRALEAALAAAQASGDARRAVLLNTEAEVAQDYIDLRAEQTVLAITRDNLASANHIAGLTAEREQAGLANALDVADARAQAASVKSQIPALRTRIDYLINQLSLLLGRGPEALRAELIAPGAVPPVPPVVPIGLPSQLLQRRPDIREASAKLHEATAEIGVAKADFFPDLSLSGSVSLQALQFSNLNQLAAVTYAIGPQITMPIFEGGKLNGQLHLRKAEQKQAAITYAKTVLTAFHQVDNALTAYDQEQNTLAALKTDVAESKRALGLAQQRYREGLADYLQVLTAQQSELRATQSEAQSLAKISTDLVTLYQALGGGWEQTYPAKTTVAAR</sequence>
<keyword evidence="2" id="KW-0812">Transmembrane</keyword>
<dbReference type="Pfam" id="PF02321">
    <property type="entry name" value="OEP"/>
    <property type="match status" value="2"/>
</dbReference>
<keyword evidence="2" id="KW-1134">Transmembrane beta strand</keyword>
<comment type="similarity">
    <text evidence="1 2">Belongs to the outer membrane factor (OMF) (TC 1.B.17) family.</text>
</comment>
<protein>
    <submittedName>
        <fullName evidence="5">Efflux transporter outer membrane subunit</fullName>
    </submittedName>
</protein>
<dbReference type="Proteomes" id="UP001521209">
    <property type="component" value="Unassembled WGS sequence"/>
</dbReference>
<keyword evidence="6" id="KW-1185">Reference proteome</keyword>
<dbReference type="PANTHER" id="PTHR30203:SF25">
    <property type="entry name" value="OUTER MEMBRANE PROTEIN-RELATED"/>
    <property type="match status" value="1"/>
</dbReference>
<name>A0ABS9DV36_9PROT</name>
<dbReference type="InterPro" id="IPR003423">
    <property type="entry name" value="OMP_efflux"/>
</dbReference>
<dbReference type="PANTHER" id="PTHR30203">
    <property type="entry name" value="OUTER MEMBRANE CATION EFFLUX PROTEIN"/>
    <property type="match status" value="1"/>
</dbReference>
<keyword evidence="2" id="KW-0472">Membrane</keyword>
<reference evidence="5 6" key="1">
    <citation type="submission" date="2022-01" db="EMBL/GenBank/DDBJ databases">
        <authorList>
            <person name="Won M."/>
            <person name="Kim S.-J."/>
            <person name="Kwon S.-W."/>
        </authorList>
    </citation>
    <scope>NUCLEOTIDE SEQUENCE [LARGE SCALE GENOMIC DNA]</scope>
    <source>
        <strain evidence="5 6">KCTC 23505</strain>
    </source>
</reference>
<gene>
    <name evidence="5" type="ORF">L2A60_07830</name>
</gene>
<comment type="subcellular location">
    <subcellularLocation>
        <location evidence="2">Cell membrane</location>
        <topology evidence="2">Lipid-anchor</topology>
    </subcellularLocation>
</comment>
<dbReference type="SUPFAM" id="SSF56954">
    <property type="entry name" value="Outer membrane efflux proteins (OEP)"/>
    <property type="match status" value="1"/>
</dbReference>